<dbReference type="InterPro" id="IPR024078">
    <property type="entry name" value="LmbE-like_dom_sf"/>
</dbReference>
<dbReference type="RefSeq" id="WP_069293126.1">
    <property type="nucleotide sequence ID" value="NZ_CP140110.1"/>
</dbReference>
<evidence type="ECO:0000313" key="1">
    <source>
        <dbReference type="EMBL" id="ODN30443.1"/>
    </source>
</evidence>
<keyword evidence="2" id="KW-1185">Reference proteome</keyword>
<reference evidence="2" key="1">
    <citation type="submission" date="2016-04" db="EMBL/GenBank/DDBJ databases">
        <title>The genome sequence project of a novel Fervidobacterium isolate from a hot spring in Thailand.</title>
        <authorList>
            <person name="Gonzalez J.M."/>
            <person name="Cuecas A."/>
            <person name="Kanoksilapatham W."/>
        </authorList>
    </citation>
    <scope>NUCLEOTIDE SEQUENCE [LARGE SCALE GENOMIC DNA]</scope>
    <source>
        <strain evidence="2">FC2004</strain>
    </source>
</reference>
<organism evidence="1 2">
    <name type="scientific">Fervidobacterium thailandense</name>
    <dbReference type="NCBI Taxonomy" id="1008305"/>
    <lineage>
        <taxon>Bacteria</taxon>
        <taxon>Thermotogati</taxon>
        <taxon>Thermotogota</taxon>
        <taxon>Thermotogae</taxon>
        <taxon>Thermotogales</taxon>
        <taxon>Fervidobacteriaceae</taxon>
        <taxon>Fervidobacterium</taxon>
    </lineage>
</organism>
<dbReference type="GO" id="GO:0016811">
    <property type="term" value="F:hydrolase activity, acting on carbon-nitrogen (but not peptide) bonds, in linear amides"/>
    <property type="evidence" value="ECO:0007669"/>
    <property type="project" value="TreeGrafter"/>
</dbReference>
<protein>
    <recommendedName>
        <fullName evidence="3">GlcNAc-PI de-N-acetylase</fullName>
    </recommendedName>
</protein>
<gene>
    <name evidence="1" type="ORF">A4H02_05260</name>
</gene>
<dbReference type="Gene3D" id="3.40.50.10320">
    <property type="entry name" value="LmbE-like"/>
    <property type="match status" value="1"/>
</dbReference>
<dbReference type="OrthoDB" id="9815144at2"/>
<proteinExistence type="predicted"/>
<dbReference type="PANTHER" id="PTHR12993:SF11">
    <property type="entry name" value="N-ACETYLGLUCOSAMINYL-PHOSPHATIDYLINOSITOL DE-N-ACETYLASE"/>
    <property type="match status" value="1"/>
</dbReference>
<dbReference type="Pfam" id="PF02585">
    <property type="entry name" value="PIG-L"/>
    <property type="match status" value="1"/>
</dbReference>
<accession>A0A1E3G3Q4</accession>
<dbReference type="STRING" id="1008305.A4H02_05260"/>
<dbReference type="EMBL" id="LWAF01000006">
    <property type="protein sequence ID" value="ODN30443.1"/>
    <property type="molecule type" value="Genomic_DNA"/>
</dbReference>
<evidence type="ECO:0008006" key="3">
    <source>
        <dbReference type="Google" id="ProtNLM"/>
    </source>
</evidence>
<dbReference type="AlphaFoldDB" id="A0A1E3G3Q4"/>
<sequence length="216" mass="24501">MKKRVLFIGAHPDDIEIWAGGTIFKMKESGQFEIVHIVLTDGAASLTGTREERKREQDFALEILKPDFHEYLGFPDTSLAFKNDLPIILANIVRKYRPHLIFTHNPLDKHPDHSAIGSAIQKALFLASTKSETLEGEPHLCNNLIFFVSDPLQIPKHLYFVDISEYVAKKEELIKVFKTQLAVLLPMLQVNYLYGELLGLRAAEAFEIVKLVDGVF</sequence>
<evidence type="ECO:0000313" key="2">
    <source>
        <dbReference type="Proteomes" id="UP000094570"/>
    </source>
</evidence>
<dbReference type="SUPFAM" id="SSF102588">
    <property type="entry name" value="LmbE-like"/>
    <property type="match status" value="1"/>
</dbReference>
<comment type="caution">
    <text evidence="1">The sequence shown here is derived from an EMBL/GenBank/DDBJ whole genome shotgun (WGS) entry which is preliminary data.</text>
</comment>
<dbReference type="InterPro" id="IPR003737">
    <property type="entry name" value="GlcNAc_PI_deacetylase-related"/>
</dbReference>
<dbReference type="PANTHER" id="PTHR12993">
    <property type="entry name" value="N-ACETYLGLUCOSAMINYL-PHOSPHATIDYLINOSITOL DE-N-ACETYLASE-RELATED"/>
    <property type="match status" value="1"/>
</dbReference>
<name>A0A1E3G3Q4_9BACT</name>
<dbReference type="Proteomes" id="UP000094570">
    <property type="component" value="Unassembled WGS sequence"/>
</dbReference>